<feature type="transmembrane region" description="Helical" evidence="1">
    <location>
        <begin position="14"/>
        <end position="33"/>
    </location>
</feature>
<feature type="transmembrane region" description="Helical" evidence="1">
    <location>
        <begin position="74"/>
        <end position="96"/>
    </location>
</feature>
<feature type="transmembrane region" description="Helical" evidence="1">
    <location>
        <begin position="102"/>
        <end position="121"/>
    </location>
</feature>
<keyword evidence="3" id="KW-1185">Reference proteome</keyword>
<evidence type="ECO:0000313" key="2">
    <source>
        <dbReference type="EMBL" id="EKE44698.1"/>
    </source>
</evidence>
<reference evidence="2 3" key="1">
    <citation type="journal article" date="2012" name="J. Bacteriol.">
        <title>Draft Genome Sequence of Oceaniovalibus guishaninsula JLT2003T.</title>
        <authorList>
            <person name="Tang K."/>
            <person name="Liu K."/>
            <person name="Jiao N."/>
        </authorList>
    </citation>
    <scope>NUCLEOTIDE SEQUENCE [LARGE SCALE GENOMIC DNA]</scope>
    <source>
        <strain evidence="2 3">JLT2003</strain>
    </source>
</reference>
<feature type="transmembrane region" description="Helical" evidence="1">
    <location>
        <begin position="142"/>
        <end position="163"/>
    </location>
</feature>
<dbReference type="EMBL" id="AMGO01000021">
    <property type="protein sequence ID" value="EKE44698.1"/>
    <property type="molecule type" value="Genomic_DNA"/>
</dbReference>
<keyword evidence="1" id="KW-1133">Transmembrane helix</keyword>
<protein>
    <submittedName>
        <fullName evidence="2">Uncharacterized protein</fullName>
    </submittedName>
</protein>
<dbReference type="STRING" id="1231392.OCGS_1536"/>
<keyword evidence="1" id="KW-0812">Transmembrane</keyword>
<dbReference type="RefSeq" id="WP_007426688.1">
    <property type="nucleotide sequence ID" value="NZ_AMGO01000021.1"/>
</dbReference>
<proteinExistence type="predicted"/>
<feature type="transmembrane region" description="Helical" evidence="1">
    <location>
        <begin position="175"/>
        <end position="195"/>
    </location>
</feature>
<keyword evidence="1" id="KW-0472">Membrane</keyword>
<evidence type="ECO:0000256" key="1">
    <source>
        <dbReference type="SAM" id="Phobius"/>
    </source>
</evidence>
<evidence type="ECO:0000313" key="3">
    <source>
        <dbReference type="Proteomes" id="UP000006765"/>
    </source>
</evidence>
<dbReference type="AlphaFoldDB" id="K2HB60"/>
<feature type="transmembrane region" description="Helical" evidence="1">
    <location>
        <begin position="207"/>
        <end position="226"/>
    </location>
</feature>
<accession>K2HB60</accession>
<organism evidence="2 3">
    <name type="scientific">Oceaniovalibus guishaninsula JLT2003</name>
    <dbReference type="NCBI Taxonomy" id="1231392"/>
    <lineage>
        <taxon>Bacteria</taxon>
        <taxon>Pseudomonadati</taxon>
        <taxon>Pseudomonadota</taxon>
        <taxon>Alphaproteobacteria</taxon>
        <taxon>Rhodobacterales</taxon>
        <taxon>Roseobacteraceae</taxon>
        <taxon>Oceaniovalibus</taxon>
    </lineage>
</organism>
<comment type="caution">
    <text evidence="2">The sequence shown here is derived from an EMBL/GenBank/DDBJ whole genome shotgun (WGS) entry which is preliminary data.</text>
</comment>
<gene>
    <name evidence="2" type="ORF">OCGS_1536</name>
</gene>
<name>K2HB60_9RHOB</name>
<dbReference type="Proteomes" id="UP000006765">
    <property type="component" value="Unassembled WGS sequence"/>
</dbReference>
<sequence length="231" mass="24749">MAVLSGLRQRQPDLYGLLTTLTMGLVAFLIVLASGRGMPMAGVALAAGLWLGDSTLRLETAAIYPDVLPRLKKAVWGIGNALSFLAVLVIVLAGPVTQRSDLIAPLIVMPVYGALMAFVVRPRGAKAEPFYDPAPALWPGRWARWTGPGQILLMILPPLIFLWPVVVDGTPRRTAFVLFGLCLGLSAVLPLHAALPRRRRGADRVWRVVRGGLVVGAVVWLVLAFAQGHAG</sequence>